<protein>
    <submittedName>
        <fullName evidence="1">Uncharacterized protein</fullName>
    </submittedName>
</protein>
<organism evidence="1 2">
    <name type="scientific">Flammeovirga aprica JL-4</name>
    <dbReference type="NCBI Taxonomy" id="694437"/>
    <lineage>
        <taxon>Bacteria</taxon>
        <taxon>Pseudomonadati</taxon>
        <taxon>Bacteroidota</taxon>
        <taxon>Cytophagia</taxon>
        <taxon>Cytophagales</taxon>
        <taxon>Flammeovirgaceae</taxon>
        <taxon>Flammeovirga</taxon>
    </lineage>
</organism>
<dbReference type="Proteomes" id="UP000576082">
    <property type="component" value="Unassembled WGS sequence"/>
</dbReference>
<evidence type="ECO:0000313" key="2">
    <source>
        <dbReference type="Proteomes" id="UP000576082"/>
    </source>
</evidence>
<sequence length="184" mass="21356">MILANKGFQIDNFLIPPFELHEGEIIRLCLYGGSHFFEFEDQLVKILTGLNPHPDVTIHQKMVFAEPIWPHGFKEFIYPLTIKRYLRQHAKFEDLKIFSGLDDVKPNTKIITLPGNQRKWISIASKLSYNKNIIFDLVGQDPLGAMKTLEVMKSLSEKGYSALFLDNFDDPEVSFDKEYYIEKI</sequence>
<keyword evidence="2" id="KW-1185">Reference proteome</keyword>
<reference evidence="1 2" key="1">
    <citation type="submission" date="2020-04" db="EMBL/GenBank/DDBJ databases">
        <title>Flammeovirga sp. SR4, a novel species isolated from seawater.</title>
        <authorList>
            <person name="Wang X."/>
        </authorList>
    </citation>
    <scope>NUCLEOTIDE SEQUENCE [LARGE SCALE GENOMIC DNA]</scope>
    <source>
        <strain evidence="1 2">ATCC 23126</strain>
    </source>
</reference>
<proteinExistence type="predicted"/>
<accession>A0A7X9RUW3</accession>
<gene>
    <name evidence="1" type="ORF">HHU12_14425</name>
</gene>
<dbReference type="EMBL" id="JABANE010000036">
    <property type="protein sequence ID" value="NME69168.1"/>
    <property type="molecule type" value="Genomic_DNA"/>
</dbReference>
<evidence type="ECO:0000313" key="1">
    <source>
        <dbReference type="EMBL" id="NME69168.1"/>
    </source>
</evidence>
<name>A0A7X9RUW3_9BACT</name>
<dbReference type="AlphaFoldDB" id="A0A7X9RUW3"/>
<dbReference type="RefSeq" id="WP_169657453.1">
    <property type="nucleotide sequence ID" value="NZ_JABANE010000036.1"/>
</dbReference>
<comment type="caution">
    <text evidence="1">The sequence shown here is derived from an EMBL/GenBank/DDBJ whole genome shotgun (WGS) entry which is preliminary data.</text>
</comment>